<evidence type="ECO:0000313" key="9">
    <source>
        <dbReference type="Proteomes" id="UP000735302"/>
    </source>
</evidence>
<evidence type="ECO:0000256" key="5">
    <source>
        <dbReference type="PROSITE-ProRule" id="PRU00196"/>
    </source>
</evidence>
<evidence type="ECO:0000256" key="6">
    <source>
        <dbReference type="SAM" id="SignalP"/>
    </source>
</evidence>
<comment type="caution">
    <text evidence="5">Lacks conserved residue(s) required for the propagation of feature annotation.</text>
</comment>
<feature type="chain" id="PRO_5043921106" evidence="6">
    <location>
        <begin position="23"/>
        <end position="271"/>
    </location>
</feature>
<comment type="caution">
    <text evidence="8">The sequence shown here is derived from an EMBL/GenBank/DDBJ whole genome shotgun (WGS) entry which is preliminary data.</text>
</comment>
<evidence type="ECO:0000256" key="1">
    <source>
        <dbReference type="ARBA" id="ARBA00022729"/>
    </source>
</evidence>
<dbReference type="Pfam" id="PF00530">
    <property type="entry name" value="SRCR"/>
    <property type="match status" value="1"/>
</dbReference>
<organism evidence="8 9">
    <name type="scientific">Plakobranchus ocellatus</name>
    <dbReference type="NCBI Taxonomy" id="259542"/>
    <lineage>
        <taxon>Eukaryota</taxon>
        <taxon>Metazoa</taxon>
        <taxon>Spiralia</taxon>
        <taxon>Lophotrochozoa</taxon>
        <taxon>Mollusca</taxon>
        <taxon>Gastropoda</taxon>
        <taxon>Heterobranchia</taxon>
        <taxon>Euthyneura</taxon>
        <taxon>Panpulmonata</taxon>
        <taxon>Sacoglossa</taxon>
        <taxon>Placobranchoidea</taxon>
        <taxon>Plakobranchidae</taxon>
        <taxon>Plakobranchus</taxon>
    </lineage>
</organism>
<evidence type="ECO:0000256" key="2">
    <source>
        <dbReference type="ARBA" id="ARBA00022737"/>
    </source>
</evidence>
<evidence type="ECO:0000313" key="8">
    <source>
        <dbReference type="EMBL" id="GFO22274.1"/>
    </source>
</evidence>
<evidence type="ECO:0000256" key="4">
    <source>
        <dbReference type="ARBA" id="ARBA00023180"/>
    </source>
</evidence>
<feature type="disulfide bond" evidence="5">
    <location>
        <begin position="107"/>
        <end position="117"/>
    </location>
</feature>
<gene>
    <name evidence="8" type="ORF">PoB_004877900</name>
</gene>
<dbReference type="Gene3D" id="3.10.250.10">
    <property type="entry name" value="SRCR-like domain"/>
    <property type="match status" value="2"/>
</dbReference>
<dbReference type="Proteomes" id="UP000735302">
    <property type="component" value="Unassembled WGS sequence"/>
</dbReference>
<dbReference type="PROSITE" id="PS50287">
    <property type="entry name" value="SRCR_2"/>
    <property type="match status" value="2"/>
</dbReference>
<feature type="signal peptide" evidence="6">
    <location>
        <begin position="1"/>
        <end position="22"/>
    </location>
</feature>
<proteinExistence type="predicted"/>
<keyword evidence="9" id="KW-1185">Reference proteome</keyword>
<keyword evidence="3 5" id="KW-1015">Disulfide bond</keyword>
<feature type="disulfide bond" evidence="5">
    <location>
        <begin position="229"/>
        <end position="239"/>
    </location>
</feature>
<sequence>MCIIKSTLLLSILAIVFHSTAGSIWTIHLRSHPYKTELYTAEFIKGNHRYFWCADHIHLQDAVVLCNQVSAHNGLGPYTPTTPRIEFGALHYDPAVKEAFTNETFACVGNESRLRDCPTVPVPEDERCPSENLGQVDCYPAGNAKKNLTASLISPENRPEMGVVRVESSSLHYLAGFICNQRNQWTSNEARVVCRSLGYSGLWAWPVDPAIVSDSQPADRRYIMRNVQCQGSEETINDCPHTDMCMAVDFLSKSFSCATQCDGEPAAVLCS</sequence>
<keyword evidence="4" id="KW-0325">Glycoprotein</keyword>
<accession>A0AAV4BV41</accession>
<dbReference type="GO" id="GO:0016020">
    <property type="term" value="C:membrane"/>
    <property type="evidence" value="ECO:0007669"/>
    <property type="project" value="InterPro"/>
</dbReference>
<dbReference type="EMBL" id="BLXT01005361">
    <property type="protein sequence ID" value="GFO22274.1"/>
    <property type="molecule type" value="Genomic_DNA"/>
</dbReference>
<dbReference type="PANTHER" id="PTHR19331:SF465">
    <property type="entry name" value="EGG PEPTIDE SPERACT RECEPTOR"/>
    <property type="match status" value="1"/>
</dbReference>
<dbReference type="InterPro" id="IPR036772">
    <property type="entry name" value="SRCR-like_dom_sf"/>
</dbReference>
<keyword evidence="1 6" id="KW-0732">Signal</keyword>
<dbReference type="SMART" id="SM00202">
    <property type="entry name" value="SR"/>
    <property type="match status" value="1"/>
</dbReference>
<dbReference type="SUPFAM" id="SSF56487">
    <property type="entry name" value="SRCR-like"/>
    <property type="match status" value="2"/>
</dbReference>
<reference evidence="8 9" key="1">
    <citation type="journal article" date="2021" name="Elife">
        <title>Chloroplast acquisition without the gene transfer in kleptoplastic sea slugs, Plakobranchus ocellatus.</title>
        <authorList>
            <person name="Maeda T."/>
            <person name="Takahashi S."/>
            <person name="Yoshida T."/>
            <person name="Shimamura S."/>
            <person name="Takaki Y."/>
            <person name="Nagai Y."/>
            <person name="Toyoda A."/>
            <person name="Suzuki Y."/>
            <person name="Arimoto A."/>
            <person name="Ishii H."/>
            <person name="Satoh N."/>
            <person name="Nishiyama T."/>
            <person name="Hasebe M."/>
            <person name="Maruyama T."/>
            <person name="Minagawa J."/>
            <person name="Obokata J."/>
            <person name="Shigenobu S."/>
        </authorList>
    </citation>
    <scope>NUCLEOTIDE SEQUENCE [LARGE SCALE GENOMIC DNA]</scope>
</reference>
<evidence type="ECO:0000256" key="3">
    <source>
        <dbReference type="ARBA" id="ARBA00023157"/>
    </source>
</evidence>
<protein>
    <submittedName>
        <fullName evidence="8">Neurotrypsin</fullName>
    </submittedName>
</protein>
<evidence type="ECO:0000259" key="7">
    <source>
        <dbReference type="PROSITE" id="PS50287"/>
    </source>
</evidence>
<keyword evidence="2" id="KW-0677">Repeat</keyword>
<feature type="domain" description="SRCR" evidence="7">
    <location>
        <begin position="150"/>
        <end position="271"/>
    </location>
</feature>
<feature type="domain" description="SRCR" evidence="7">
    <location>
        <begin position="53"/>
        <end position="139"/>
    </location>
</feature>
<dbReference type="AlphaFoldDB" id="A0AAV4BV41"/>
<name>A0AAV4BV41_9GAST</name>
<dbReference type="PANTHER" id="PTHR19331">
    <property type="entry name" value="SCAVENGER RECEPTOR DOMAIN-CONTAINING"/>
    <property type="match status" value="1"/>
</dbReference>
<dbReference type="InterPro" id="IPR001190">
    <property type="entry name" value="SRCR"/>
</dbReference>